<evidence type="ECO:0000313" key="4">
    <source>
        <dbReference type="Proteomes" id="UP000093336"/>
    </source>
</evidence>
<accession>A0ABX2XUH9</accession>
<dbReference type="RefSeq" id="WP_065620947.1">
    <property type="nucleotide sequence ID" value="NZ_LYOZ01000030.1"/>
</dbReference>
<protein>
    <submittedName>
        <fullName evidence="3">Sugar transferase</fullName>
    </submittedName>
</protein>
<dbReference type="InterPro" id="IPR003362">
    <property type="entry name" value="Bact_transf"/>
</dbReference>
<keyword evidence="4" id="KW-1185">Reference proteome</keyword>
<feature type="domain" description="Bacterial sugar transferase" evidence="2">
    <location>
        <begin position="3"/>
        <end position="177"/>
    </location>
</feature>
<dbReference type="EMBL" id="LYOZ01000030">
    <property type="protein sequence ID" value="OCH97559.1"/>
    <property type="molecule type" value="Genomic_DNA"/>
</dbReference>
<dbReference type="GO" id="GO:0016740">
    <property type="term" value="F:transferase activity"/>
    <property type="evidence" value="ECO:0007669"/>
    <property type="project" value="UniProtKB-KW"/>
</dbReference>
<name>A0ABX2XUH9_9GAMM</name>
<dbReference type="PANTHER" id="PTHR30576:SF8">
    <property type="entry name" value="UNDECAPRENYL-PHOSPHATE GALACTOSE PHOSPHOTRANSFERASE"/>
    <property type="match status" value="1"/>
</dbReference>
<evidence type="ECO:0000313" key="3">
    <source>
        <dbReference type="EMBL" id="OCH97559.1"/>
    </source>
</evidence>
<comment type="similarity">
    <text evidence="1">Belongs to the bacterial sugar transferase family.</text>
</comment>
<comment type="caution">
    <text evidence="3">The sequence shown here is derived from an EMBL/GenBank/DDBJ whole genome shotgun (WGS) entry which is preliminary data.</text>
</comment>
<dbReference type="PANTHER" id="PTHR30576">
    <property type="entry name" value="COLANIC BIOSYNTHESIS UDP-GLUCOSE LIPID CARRIER TRANSFERASE"/>
    <property type="match status" value="1"/>
</dbReference>
<dbReference type="Proteomes" id="UP000093336">
    <property type="component" value="Unassembled WGS sequence"/>
</dbReference>
<dbReference type="Pfam" id="PF02397">
    <property type="entry name" value="Bac_transf"/>
    <property type="match status" value="1"/>
</dbReference>
<organism evidence="3 4">
    <name type="scientific">Legionella jamestowniensis</name>
    <dbReference type="NCBI Taxonomy" id="455"/>
    <lineage>
        <taxon>Bacteria</taxon>
        <taxon>Pseudomonadati</taxon>
        <taxon>Pseudomonadota</taxon>
        <taxon>Gammaproteobacteria</taxon>
        <taxon>Legionellales</taxon>
        <taxon>Legionellaceae</taxon>
        <taxon>Legionella</taxon>
    </lineage>
</organism>
<keyword evidence="3" id="KW-0808">Transferase</keyword>
<evidence type="ECO:0000256" key="1">
    <source>
        <dbReference type="ARBA" id="ARBA00006464"/>
    </source>
</evidence>
<proteinExistence type="inferred from homology"/>
<reference evidence="3 4" key="1">
    <citation type="submission" date="2016-05" db="EMBL/GenBank/DDBJ databases">
        <authorList>
            <person name="Prochazka B."/>
            <person name="Indra A."/>
            <person name="Hasenberger P."/>
            <person name="Blaschitz M."/>
            <person name="Wagner L."/>
            <person name="Wewalka G."/>
            <person name="Sorschag S."/>
            <person name="Schmid D."/>
            <person name="Ruppitsch W."/>
        </authorList>
    </citation>
    <scope>NUCLEOTIDE SEQUENCE [LARGE SCALE GENOMIC DNA]</scope>
    <source>
        <strain evidence="3 4">974010_12</strain>
    </source>
</reference>
<sequence length="201" mass="22872">MIKRIFDLLISSALLIVTFPILLLVALVVRLHFGAPVFFRQERPGLHGKTFKMIKFRTMKDLKDKESNLLPDEKRLTSVGKFLRGTSLDELPELWNVFKGQMSIVGPRPLLTEYLSLYTAQQMRRHEVKPGITGLAQVNGRNALSWEEKFNLDVWYVDNQSLGLDLKIMALTVKKVLIREGITSEGNVTAKKFTGSKSCEH</sequence>
<evidence type="ECO:0000259" key="2">
    <source>
        <dbReference type="Pfam" id="PF02397"/>
    </source>
</evidence>
<gene>
    <name evidence="3" type="ORF">A8135_13775</name>
</gene>